<gene>
    <name evidence="3" type="ORF">H257_07255</name>
</gene>
<dbReference type="PANTHER" id="PTHR46518">
    <property type="entry name" value="COILED-COIL DOMAIN-CONTAINING PROTEIN 151"/>
    <property type="match status" value="1"/>
</dbReference>
<evidence type="ECO:0000256" key="1">
    <source>
        <dbReference type="SAM" id="Coils"/>
    </source>
</evidence>
<feature type="region of interest" description="Disordered" evidence="2">
    <location>
        <begin position="481"/>
        <end position="514"/>
    </location>
</feature>
<keyword evidence="1" id="KW-0175">Coiled coil</keyword>
<protein>
    <submittedName>
        <fullName evidence="3">Uncharacterized protein</fullName>
    </submittedName>
</protein>
<feature type="coiled-coil region" evidence="1">
    <location>
        <begin position="368"/>
        <end position="424"/>
    </location>
</feature>
<sequence>MTQDDKRPNTAGGATRKPPGSQFTPAGGPRPGSAADAVSPVGEDWASPLAAPPPPSTSGHLKIADIVSRNRRKMSSSADLIKDFEGAIRKVVDGKRSECDKLKYTVEKKRDELDKLKLALQDLRADCAALGMNEFPDPSDRLESISSVSRRPLYAKKTNIRALEEQLRLKGVDTIAVMRKTLTYEHIKKRHEGEKAWLIQSKADLTIELREKQQRLQEYHRVELSASEALNQVQTRLVQLKADIAAEIRLYETELHLRQRWVKEKAKFEAFYAKQVADAAVTPAASACLHNVNTSIDKRKLQVDRKQPSKHWTKALTAVEYEVATREERQHKDAFWRLGVPGGVVNPTQIIAMCSTHASLKQELQLRQAEQEQILAATKTRIDEVKAELQQSQLGSVRSSDRDLHDAQAELAVAEKLLHKAREEYEYMQQVLEPVKAGIQQIVAQVIGKKVDTDNIHAIENALHMVEKELLIIVPDLTAPSNDESTSNNGLGGTSPTPHPAAPSPLTTLAPGDVTSKYNVRIRPKEHMQKNGTVATPGGESSTERVQTKKARDKAAGILEDGDSVIMDRATVKQLASTMTTQHAAKKKKG</sequence>
<evidence type="ECO:0000256" key="2">
    <source>
        <dbReference type="SAM" id="MobiDB-lite"/>
    </source>
</evidence>
<dbReference type="GO" id="GO:0097542">
    <property type="term" value="C:ciliary tip"/>
    <property type="evidence" value="ECO:0007669"/>
    <property type="project" value="TreeGrafter"/>
</dbReference>
<dbReference type="VEuPathDB" id="FungiDB:H257_07255"/>
<evidence type="ECO:0000313" key="3">
    <source>
        <dbReference type="EMBL" id="ETV79177.1"/>
    </source>
</evidence>
<dbReference type="RefSeq" id="XP_009831018.1">
    <property type="nucleotide sequence ID" value="XM_009832716.1"/>
</dbReference>
<accession>W4GHP0</accession>
<dbReference type="AlphaFoldDB" id="W4GHP0"/>
<feature type="compositionally biased region" description="Polar residues" evidence="2">
    <location>
        <begin position="530"/>
        <end position="541"/>
    </location>
</feature>
<feature type="region of interest" description="Disordered" evidence="2">
    <location>
        <begin position="527"/>
        <end position="554"/>
    </location>
</feature>
<dbReference type="GO" id="GO:0003341">
    <property type="term" value="P:cilium movement"/>
    <property type="evidence" value="ECO:0007669"/>
    <property type="project" value="InterPro"/>
</dbReference>
<dbReference type="PANTHER" id="PTHR46518:SF1">
    <property type="entry name" value="OUTER DYNEIN ARM-DOCKING COMPLEX SUBUNIT 3"/>
    <property type="match status" value="1"/>
</dbReference>
<reference evidence="3" key="1">
    <citation type="submission" date="2013-12" db="EMBL/GenBank/DDBJ databases">
        <title>The Genome Sequence of Aphanomyces astaci APO3.</title>
        <authorList>
            <consortium name="The Broad Institute Genomics Platform"/>
            <person name="Russ C."/>
            <person name="Tyler B."/>
            <person name="van West P."/>
            <person name="Dieguez-Uribeondo J."/>
            <person name="Young S.K."/>
            <person name="Zeng Q."/>
            <person name="Gargeya S."/>
            <person name="Fitzgerald M."/>
            <person name="Abouelleil A."/>
            <person name="Alvarado L."/>
            <person name="Chapman S.B."/>
            <person name="Gainer-Dewar J."/>
            <person name="Goldberg J."/>
            <person name="Griggs A."/>
            <person name="Gujja S."/>
            <person name="Hansen M."/>
            <person name="Howarth C."/>
            <person name="Imamovic A."/>
            <person name="Ireland A."/>
            <person name="Larimer J."/>
            <person name="McCowan C."/>
            <person name="Murphy C."/>
            <person name="Pearson M."/>
            <person name="Poon T.W."/>
            <person name="Priest M."/>
            <person name="Roberts A."/>
            <person name="Saif S."/>
            <person name="Shea T."/>
            <person name="Sykes S."/>
            <person name="Wortman J."/>
            <person name="Nusbaum C."/>
            <person name="Birren B."/>
        </authorList>
    </citation>
    <scope>NUCLEOTIDE SEQUENCE [LARGE SCALE GENOMIC DNA]</scope>
    <source>
        <strain evidence="3">APO3</strain>
    </source>
</reference>
<organism evidence="3">
    <name type="scientific">Aphanomyces astaci</name>
    <name type="common">Crayfish plague agent</name>
    <dbReference type="NCBI Taxonomy" id="112090"/>
    <lineage>
        <taxon>Eukaryota</taxon>
        <taxon>Sar</taxon>
        <taxon>Stramenopiles</taxon>
        <taxon>Oomycota</taxon>
        <taxon>Saprolegniomycetes</taxon>
        <taxon>Saprolegniales</taxon>
        <taxon>Verrucalvaceae</taxon>
        <taxon>Aphanomyces</taxon>
    </lineage>
</organism>
<name>W4GHP0_APHAT</name>
<feature type="coiled-coil region" evidence="1">
    <location>
        <begin position="99"/>
        <end position="133"/>
    </location>
</feature>
<dbReference type="GO" id="GO:0036158">
    <property type="term" value="P:outer dynein arm assembly"/>
    <property type="evidence" value="ECO:0007669"/>
    <property type="project" value="InterPro"/>
</dbReference>
<feature type="region of interest" description="Disordered" evidence="2">
    <location>
        <begin position="1"/>
        <end position="61"/>
    </location>
</feature>
<proteinExistence type="predicted"/>
<dbReference type="InterPro" id="IPR033192">
    <property type="entry name" value="ODAD3"/>
</dbReference>
<dbReference type="GeneID" id="20809251"/>
<dbReference type="GO" id="GO:0035253">
    <property type="term" value="C:ciliary rootlet"/>
    <property type="evidence" value="ECO:0007669"/>
    <property type="project" value="TreeGrafter"/>
</dbReference>
<dbReference type="GO" id="GO:0036064">
    <property type="term" value="C:ciliary basal body"/>
    <property type="evidence" value="ECO:0007669"/>
    <property type="project" value="TreeGrafter"/>
</dbReference>
<dbReference type="EMBL" id="KI913128">
    <property type="protein sequence ID" value="ETV79177.1"/>
    <property type="molecule type" value="Genomic_DNA"/>
</dbReference>
<dbReference type="OrthoDB" id="70049at2759"/>